<feature type="transmembrane region" description="Helical" evidence="1">
    <location>
        <begin position="124"/>
        <end position="147"/>
    </location>
</feature>
<keyword evidence="1" id="KW-0472">Membrane</keyword>
<feature type="transmembrane region" description="Helical" evidence="1">
    <location>
        <begin position="68"/>
        <end position="85"/>
    </location>
</feature>
<feature type="transmembrane region" description="Helical" evidence="1">
    <location>
        <begin position="91"/>
        <end position="112"/>
    </location>
</feature>
<dbReference type="Proteomes" id="UP001163846">
    <property type="component" value="Unassembled WGS sequence"/>
</dbReference>
<sequence length="194" mass="21866">MKCISGSNSSRRPRLRTICVTTFSNYLPPLLLPTRCCAVLDVFFYIFAILSALASFIVSYLGLELDRGLLGIGIYLSFRFLFAVFIFPSSFWFLCPYITFVLACVIYVYLFVRSSFCSSTFLTFPVSILFVTITNLSRLTVVVSPFIRTDDIFYSTVLRILLVCTSSSLRLLSIFLLSLRSAPSSCSHLYSTLS</sequence>
<feature type="transmembrane region" description="Helical" evidence="1">
    <location>
        <begin position="153"/>
        <end position="177"/>
    </location>
</feature>
<name>A0AA38U7V5_9AGAR</name>
<reference evidence="2" key="1">
    <citation type="submission" date="2022-08" db="EMBL/GenBank/DDBJ databases">
        <authorList>
            <consortium name="DOE Joint Genome Institute"/>
            <person name="Min B."/>
            <person name="Riley R."/>
            <person name="Sierra-Patev S."/>
            <person name="Naranjo-Ortiz M."/>
            <person name="Looney B."/>
            <person name="Konkel Z."/>
            <person name="Slot J.C."/>
            <person name="Sakamoto Y."/>
            <person name="Steenwyk J.L."/>
            <person name="Rokas A."/>
            <person name="Carro J."/>
            <person name="Camarero S."/>
            <person name="Ferreira P."/>
            <person name="Molpeceres G."/>
            <person name="Ruiz-Duenas F.J."/>
            <person name="Serrano A."/>
            <person name="Henrissat B."/>
            <person name="Drula E."/>
            <person name="Hughes K.W."/>
            <person name="Mata J.L."/>
            <person name="Ishikawa N.K."/>
            <person name="Vargas-Isla R."/>
            <person name="Ushijima S."/>
            <person name="Smith C.A."/>
            <person name="Ahrendt S."/>
            <person name="Andreopoulos W."/>
            <person name="He G."/>
            <person name="Labutti K."/>
            <person name="Lipzen A."/>
            <person name="Ng V."/>
            <person name="Sandor L."/>
            <person name="Barry K."/>
            <person name="Martinez A.T."/>
            <person name="Xiao Y."/>
            <person name="Gibbons J.G."/>
            <person name="Terashima K."/>
            <person name="Hibbett D.S."/>
            <person name="Grigoriev I.V."/>
        </authorList>
    </citation>
    <scope>NUCLEOTIDE SEQUENCE</scope>
    <source>
        <strain evidence="2">TFB9207</strain>
    </source>
</reference>
<organism evidence="2 3">
    <name type="scientific">Lentinula raphanica</name>
    <dbReference type="NCBI Taxonomy" id="153919"/>
    <lineage>
        <taxon>Eukaryota</taxon>
        <taxon>Fungi</taxon>
        <taxon>Dikarya</taxon>
        <taxon>Basidiomycota</taxon>
        <taxon>Agaricomycotina</taxon>
        <taxon>Agaricomycetes</taxon>
        <taxon>Agaricomycetidae</taxon>
        <taxon>Agaricales</taxon>
        <taxon>Marasmiineae</taxon>
        <taxon>Omphalotaceae</taxon>
        <taxon>Lentinula</taxon>
    </lineage>
</organism>
<keyword evidence="3" id="KW-1185">Reference proteome</keyword>
<protein>
    <submittedName>
        <fullName evidence="2">Uncharacterized protein</fullName>
    </submittedName>
</protein>
<keyword evidence="1" id="KW-0812">Transmembrane</keyword>
<evidence type="ECO:0000256" key="1">
    <source>
        <dbReference type="SAM" id="Phobius"/>
    </source>
</evidence>
<gene>
    <name evidence="2" type="ORF">F5878DRAFT_381236</name>
</gene>
<dbReference type="EMBL" id="MU806606">
    <property type="protein sequence ID" value="KAJ3833954.1"/>
    <property type="molecule type" value="Genomic_DNA"/>
</dbReference>
<keyword evidence="1" id="KW-1133">Transmembrane helix</keyword>
<proteinExistence type="predicted"/>
<accession>A0AA38U7V5</accession>
<dbReference type="AlphaFoldDB" id="A0AA38U7V5"/>
<comment type="caution">
    <text evidence="2">The sequence shown here is derived from an EMBL/GenBank/DDBJ whole genome shotgun (WGS) entry which is preliminary data.</text>
</comment>
<evidence type="ECO:0000313" key="2">
    <source>
        <dbReference type="EMBL" id="KAJ3833954.1"/>
    </source>
</evidence>
<feature type="transmembrane region" description="Helical" evidence="1">
    <location>
        <begin position="42"/>
        <end position="61"/>
    </location>
</feature>
<evidence type="ECO:0000313" key="3">
    <source>
        <dbReference type="Proteomes" id="UP001163846"/>
    </source>
</evidence>